<protein>
    <submittedName>
        <fullName evidence="2">Uncharacterized protein</fullName>
    </submittedName>
</protein>
<reference evidence="2 3" key="1">
    <citation type="submission" date="2022-05" db="EMBL/GenBank/DDBJ databases">
        <authorList>
            <consortium name="Genoscope - CEA"/>
            <person name="William W."/>
        </authorList>
    </citation>
    <scope>NUCLEOTIDE SEQUENCE [LARGE SCALE GENOMIC DNA]</scope>
</reference>
<feature type="compositionally biased region" description="Low complexity" evidence="1">
    <location>
        <begin position="89"/>
        <end position="99"/>
    </location>
</feature>
<gene>
    <name evidence="2" type="ORF">PEVE_00001012</name>
</gene>
<organism evidence="2 3">
    <name type="scientific">Porites evermanni</name>
    <dbReference type="NCBI Taxonomy" id="104178"/>
    <lineage>
        <taxon>Eukaryota</taxon>
        <taxon>Metazoa</taxon>
        <taxon>Cnidaria</taxon>
        <taxon>Anthozoa</taxon>
        <taxon>Hexacorallia</taxon>
        <taxon>Scleractinia</taxon>
        <taxon>Fungiina</taxon>
        <taxon>Poritidae</taxon>
        <taxon>Porites</taxon>
    </lineage>
</organism>
<dbReference type="Proteomes" id="UP001159427">
    <property type="component" value="Unassembled WGS sequence"/>
</dbReference>
<feature type="region of interest" description="Disordered" evidence="1">
    <location>
        <begin position="1"/>
        <end position="107"/>
    </location>
</feature>
<feature type="compositionally biased region" description="Polar residues" evidence="1">
    <location>
        <begin position="69"/>
        <end position="79"/>
    </location>
</feature>
<dbReference type="EMBL" id="CALNXI010000105">
    <property type="protein sequence ID" value="CAH3019080.1"/>
    <property type="molecule type" value="Genomic_DNA"/>
</dbReference>
<proteinExistence type="predicted"/>
<evidence type="ECO:0000313" key="3">
    <source>
        <dbReference type="Proteomes" id="UP001159427"/>
    </source>
</evidence>
<evidence type="ECO:0000256" key="1">
    <source>
        <dbReference type="SAM" id="MobiDB-lite"/>
    </source>
</evidence>
<comment type="caution">
    <text evidence="2">The sequence shown here is derived from an EMBL/GenBank/DDBJ whole genome shotgun (WGS) entry which is preliminary data.</text>
</comment>
<accession>A0ABN8LTD5</accession>
<evidence type="ECO:0000313" key="2">
    <source>
        <dbReference type="EMBL" id="CAH3019080.1"/>
    </source>
</evidence>
<keyword evidence="3" id="KW-1185">Reference proteome</keyword>
<sequence length="107" mass="11848">MSTETSKRNIKTTKKDKPVRSVQNTESNFPAEIDDLPVKKHKEKSFPGRPSEPGDLPFAVPRSAAWASVNKTGPSQVADSSDKERSSRRSVWTSRSTVVSDDDGRVF</sequence>
<name>A0ABN8LTD5_9CNID</name>